<comment type="subunit">
    <text evidence="18">Heterotetramer with CBR4; contains two molecules of HSD17B8 and CBR4.</text>
</comment>
<comment type="catalytic activity">
    <reaction evidence="14">
        <text>17beta-estradiol + NAD(+) = estrone + NADH + H(+)</text>
        <dbReference type="Rhea" id="RHEA:24612"/>
        <dbReference type="ChEBI" id="CHEBI:15378"/>
        <dbReference type="ChEBI" id="CHEBI:16469"/>
        <dbReference type="ChEBI" id="CHEBI:17263"/>
        <dbReference type="ChEBI" id="CHEBI:57540"/>
        <dbReference type="ChEBI" id="CHEBI:57945"/>
        <dbReference type="EC" id="1.1.1.62"/>
    </reaction>
    <physiologicalReaction direction="left-to-right" evidence="14">
        <dbReference type="Rhea" id="RHEA:24613"/>
    </physiologicalReaction>
    <physiologicalReaction direction="right-to-left" evidence="14">
        <dbReference type="Rhea" id="RHEA:24614"/>
    </physiologicalReaction>
</comment>
<dbReference type="FunFam" id="3.40.50.720:FF:000231">
    <property type="entry name" value="Estradiol 17-beta-dehydrogenase 8"/>
    <property type="match status" value="1"/>
</dbReference>
<name>A0A653CDP6_CALMS</name>
<evidence type="ECO:0000256" key="2">
    <source>
        <dbReference type="ARBA" id="ARBA00005194"/>
    </source>
</evidence>
<dbReference type="EMBL" id="CAACVG010007393">
    <property type="protein sequence ID" value="VEN45180.1"/>
    <property type="molecule type" value="Genomic_DNA"/>
</dbReference>
<dbReference type="GO" id="GO:0004303">
    <property type="term" value="F:estradiol 17-beta-dehydrogenase [NAD(P)+] activity"/>
    <property type="evidence" value="ECO:0007669"/>
    <property type="project" value="UniProtKB-EC"/>
</dbReference>
<dbReference type="GO" id="GO:0005759">
    <property type="term" value="C:mitochondrial matrix"/>
    <property type="evidence" value="ECO:0007669"/>
    <property type="project" value="UniProtKB-SubCell"/>
</dbReference>
<keyword evidence="7" id="KW-0276">Fatty acid metabolism</keyword>
<evidence type="ECO:0000256" key="21">
    <source>
        <dbReference type="ARBA" id="ARBA00077835"/>
    </source>
</evidence>
<comment type="similarity">
    <text evidence="3">Belongs to the short-chain dehydrogenases/reductases (SDR) family.</text>
</comment>
<evidence type="ECO:0000256" key="18">
    <source>
        <dbReference type="ARBA" id="ARBA00065174"/>
    </source>
</evidence>
<dbReference type="PANTHER" id="PTHR42760">
    <property type="entry name" value="SHORT-CHAIN DEHYDROGENASES/REDUCTASES FAMILY MEMBER"/>
    <property type="match status" value="1"/>
</dbReference>
<dbReference type="Proteomes" id="UP000410492">
    <property type="component" value="Unassembled WGS sequence"/>
</dbReference>
<keyword evidence="10" id="KW-0443">Lipid metabolism</keyword>
<keyword evidence="5" id="KW-0444">Lipid biosynthesis</keyword>
<comment type="catalytic activity">
    <reaction evidence="16">
        <text>17beta-hydroxy-5alpha-androstan-3-one + NAD(+) = 5alpha-androstan-3,17-dione + NADH + H(+)</text>
        <dbReference type="Rhea" id="RHEA:41992"/>
        <dbReference type="ChEBI" id="CHEBI:15378"/>
        <dbReference type="ChEBI" id="CHEBI:15994"/>
        <dbReference type="ChEBI" id="CHEBI:16330"/>
        <dbReference type="ChEBI" id="CHEBI:57540"/>
        <dbReference type="ChEBI" id="CHEBI:57945"/>
    </reaction>
    <physiologicalReaction direction="left-to-right" evidence="16">
        <dbReference type="Rhea" id="RHEA:41993"/>
    </physiologicalReaction>
</comment>
<keyword evidence="12" id="KW-0275">Fatty acid biosynthesis</keyword>
<dbReference type="InterPro" id="IPR036291">
    <property type="entry name" value="NAD(P)-bd_dom_sf"/>
</dbReference>
<evidence type="ECO:0000256" key="24">
    <source>
        <dbReference type="ARBA" id="ARBA00083097"/>
    </source>
</evidence>
<dbReference type="PRINTS" id="PR00080">
    <property type="entry name" value="SDRFAMILY"/>
</dbReference>
<sequence>MNLCWMNSAPRSTSKSGPGCGGSGIGRATCKILAREGASVVVADKNLQNVQDTVKSMPKAADQDHLGVELEVSEIKTIKNSLNKVLEKYKRPPTIIVNSAGITRDNFLLKLSEQDFDEVLDVNLKGTFLVIQTFVNSMLAHNLPSASIINIASIVGKYGNLGQANYCASKAGVELLTKTAAKELGKMNIRVNCVLPGMILTPMLEAVPDKVKEKFTKMIPMSRFGKPEEVAEVIAFLASEKSSYINGASIEVTGGF</sequence>
<dbReference type="PANTHER" id="PTHR42760:SF83">
    <property type="entry name" value="(3R)-3-HYDROXYACYL-COA DEHYDROGENASE"/>
    <property type="match status" value="1"/>
</dbReference>
<comment type="pathway">
    <text evidence="13">Steroid biosynthesis; estrogen biosynthesis.</text>
</comment>
<dbReference type="OrthoDB" id="1888931at2759"/>
<dbReference type="GO" id="GO:0006633">
    <property type="term" value="P:fatty acid biosynthetic process"/>
    <property type="evidence" value="ECO:0007669"/>
    <property type="project" value="UniProtKB-KW"/>
</dbReference>
<evidence type="ECO:0000256" key="19">
    <source>
        <dbReference type="ARBA" id="ARBA00066822"/>
    </source>
</evidence>
<dbReference type="EC" id="1.1.1.n12" evidence="4"/>
<protein>
    <recommendedName>
        <fullName evidence="20">(3R)-3-hydroxyacyl-CoA dehydrogenase</fullName>
        <ecNumber evidence="19">1.1.1.239</ecNumber>
        <ecNumber evidence="4">1.1.1.n12</ecNumber>
    </recommendedName>
    <alternativeName>
        <fullName evidence="22">17-beta-hydroxysteroid dehydrogenase 8</fullName>
    </alternativeName>
    <alternativeName>
        <fullName evidence="21">3-ketoacyl-[acyl-carrier-protein] reductase alpha subunit</fullName>
    </alternativeName>
    <alternativeName>
        <fullName evidence="24">3-oxoacyl-[acyl-carrier-protein] reductase</fullName>
    </alternativeName>
    <alternativeName>
        <fullName evidence="25">Estradiol 17-beta-dehydrogenase 8</fullName>
    </alternativeName>
    <alternativeName>
        <fullName evidence="23">Testosterone 17-beta-dehydrogenase 8</fullName>
    </alternativeName>
</protein>
<evidence type="ECO:0000313" key="27">
    <source>
        <dbReference type="EMBL" id="VEN45180.1"/>
    </source>
</evidence>
<evidence type="ECO:0000256" key="14">
    <source>
        <dbReference type="ARBA" id="ARBA00049069"/>
    </source>
</evidence>
<feature type="region of interest" description="Disordered" evidence="26">
    <location>
        <begin position="1"/>
        <end position="20"/>
    </location>
</feature>
<evidence type="ECO:0000256" key="15">
    <source>
        <dbReference type="ARBA" id="ARBA00050232"/>
    </source>
</evidence>
<evidence type="ECO:0000256" key="23">
    <source>
        <dbReference type="ARBA" id="ARBA00081936"/>
    </source>
</evidence>
<organism evidence="27 28">
    <name type="scientific">Callosobruchus maculatus</name>
    <name type="common">Southern cowpea weevil</name>
    <name type="synonym">Pulse bruchid</name>
    <dbReference type="NCBI Taxonomy" id="64391"/>
    <lineage>
        <taxon>Eukaryota</taxon>
        <taxon>Metazoa</taxon>
        <taxon>Ecdysozoa</taxon>
        <taxon>Arthropoda</taxon>
        <taxon>Hexapoda</taxon>
        <taxon>Insecta</taxon>
        <taxon>Pterygota</taxon>
        <taxon>Neoptera</taxon>
        <taxon>Endopterygota</taxon>
        <taxon>Coleoptera</taxon>
        <taxon>Polyphaga</taxon>
        <taxon>Cucujiformia</taxon>
        <taxon>Chrysomeloidea</taxon>
        <taxon>Chrysomelidae</taxon>
        <taxon>Bruchinae</taxon>
        <taxon>Bruchini</taxon>
        <taxon>Callosobruchus</taxon>
    </lineage>
</organism>
<keyword evidence="6" id="KW-0597">Phosphoprotein</keyword>
<proteinExistence type="inferred from homology"/>
<evidence type="ECO:0000256" key="1">
    <source>
        <dbReference type="ARBA" id="ARBA00004305"/>
    </source>
</evidence>
<evidence type="ECO:0000256" key="13">
    <source>
        <dbReference type="ARBA" id="ARBA00037929"/>
    </source>
</evidence>
<dbReference type="AlphaFoldDB" id="A0A653CDP6"/>
<evidence type="ECO:0000313" key="28">
    <source>
        <dbReference type="Proteomes" id="UP000410492"/>
    </source>
</evidence>
<keyword evidence="28" id="KW-1185">Reference proteome</keyword>
<dbReference type="InterPro" id="IPR020904">
    <property type="entry name" value="Sc_DH/Rdtase_CS"/>
</dbReference>
<keyword evidence="11" id="KW-0496">Mitochondrion</keyword>
<evidence type="ECO:0000256" key="12">
    <source>
        <dbReference type="ARBA" id="ARBA00023160"/>
    </source>
</evidence>
<evidence type="ECO:0000256" key="7">
    <source>
        <dbReference type="ARBA" id="ARBA00022832"/>
    </source>
</evidence>
<evidence type="ECO:0000256" key="16">
    <source>
        <dbReference type="ARBA" id="ARBA00050435"/>
    </source>
</evidence>
<comment type="subcellular location">
    <subcellularLocation>
        <location evidence="1">Mitochondrion matrix</location>
    </subcellularLocation>
</comment>
<comment type="catalytic activity">
    <reaction evidence="17">
        <text>a (3R)-3-hydroxyacyl-CoA + NAD(+) = a 3-oxoacyl-CoA + NADH + H(+)</text>
        <dbReference type="Rhea" id="RHEA:32711"/>
        <dbReference type="ChEBI" id="CHEBI:15378"/>
        <dbReference type="ChEBI" id="CHEBI:57319"/>
        <dbReference type="ChEBI" id="CHEBI:57540"/>
        <dbReference type="ChEBI" id="CHEBI:57945"/>
        <dbReference type="ChEBI" id="CHEBI:90726"/>
        <dbReference type="EC" id="1.1.1.n12"/>
    </reaction>
    <physiologicalReaction direction="left-to-right" evidence="17">
        <dbReference type="Rhea" id="RHEA:32712"/>
    </physiologicalReaction>
</comment>
<evidence type="ECO:0000256" key="5">
    <source>
        <dbReference type="ARBA" id="ARBA00022516"/>
    </source>
</evidence>
<evidence type="ECO:0000256" key="11">
    <source>
        <dbReference type="ARBA" id="ARBA00023128"/>
    </source>
</evidence>
<dbReference type="PRINTS" id="PR00081">
    <property type="entry name" value="GDHRDH"/>
</dbReference>
<dbReference type="InterPro" id="IPR002347">
    <property type="entry name" value="SDR_fam"/>
</dbReference>
<dbReference type="PROSITE" id="PS00061">
    <property type="entry name" value="ADH_SHORT"/>
    <property type="match status" value="1"/>
</dbReference>
<reference evidence="27 28" key="1">
    <citation type="submission" date="2019-01" db="EMBL/GenBank/DDBJ databases">
        <authorList>
            <person name="Sayadi A."/>
        </authorList>
    </citation>
    <scope>NUCLEOTIDE SEQUENCE [LARGE SCALE GENOMIC DNA]</scope>
</reference>
<gene>
    <name evidence="27" type="ORF">CALMAC_LOCUS7719</name>
</gene>
<dbReference type="GO" id="GO:0048038">
    <property type="term" value="F:quinone binding"/>
    <property type="evidence" value="ECO:0007669"/>
    <property type="project" value="TreeGrafter"/>
</dbReference>
<evidence type="ECO:0000256" key="22">
    <source>
        <dbReference type="ARBA" id="ARBA00081419"/>
    </source>
</evidence>
<comment type="pathway">
    <text evidence="2">Lipid metabolism; fatty acid biosynthesis.</text>
</comment>
<evidence type="ECO:0000256" key="3">
    <source>
        <dbReference type="ARBA" id="ARBA00006484"/>
    </source>
</evidence>
<evidence type="ECO:0000256" key="10">
    <source>
        <dbReference type="ARBA" id="ARBA00023098"/>
    </source>
</evidence>
<evidence type="ECO:0000256" key="9">
    <source>
        <dbReference type="ARBA" id="ARBA00023027"/>
    </source>
</evidence>
<evidence type="ECO:0000256" key="8">
    <source>
        <dbReference type="ARBA" id="ARBA00023002"/>
    </source>
</evidence>
<dbReference type="SUPFAM" id="SSF51735">
    <property type="entry name" value="NAD(P)-binding Rossmann-fold domains"/>
    <property type="match status" value="1"/>
</dbReference>
<evidence type="ECO:0000256" key="4">
    <source>
        <dbReference type="ARBA" id="ARBA00012456"/>
    </source>
</evidence>
<evidence type="ECO:0000256" key="26">
    <source>
        <dbReference type="SAM" id="MobiDB-lite"/>
    </source>
</evidence>
<dbReference type="GO" id="GO:0047035">
    <property type="term" value="F:testosterone dehydrogenase (NAD+) activity"/>
    <property type="evidence" value="ECO:0007669"/>
    <property type="project" value="UniProtKB-EC"/>
</dbReference>
<evidence type="ECO:0000256" key="20">
    <source>
        <dbReference type="ARBA" id="ARBA00070911"/>
    </source>
</evidence>
<dbReference type="EC" id="1.1.1.239" evidence="19"/>
<keyword evidence="8" id="KW-0560">Oxidoreductase</keyword>
<dbReference type="GO" id="GO:0008210">
    <property type="term" value="P:estrogen metabolic process"/>
    <property type="evidence" value="ECO:0007669"/>
    <property type="project" value="UniProtKB-ARBA"/>
</dbReference>
<dbReference type="Pfam" id="PF13561">
    <property type="entry name" value="adh_short_C2"/>
    <property type="match status" value="1"/>
</dbReference>
<keyword evidence="9" id="KW-0520">NAD</keyword>
<accession>A0A653CDP6</accession>
<evidence type="ECO:0000256" key="17">
    <source>
        <dbReference type="ARBA" id="ARBA00052680"/>
    </source>
</evidence>
<evidence type="ECO:0000256" key="6">
    <source>
        <dbReference type="ARBA" id="ARBA00022553"/>
    </source>
</evidence>
<comment type="catalytic activity">
    <reaction evidence="15">
        <text>testosterone + NAD(+) = androst-4-ene-3,17-dione + NADH + H(+)</text>
        <dbReference type="Rhea" id="RHEA:14929"/>
        <dbReference type="ChEBI" id="CHEBI:15378"/>
        <dbReference type="ChEBI" id="CHEBI:16422"/>
        <dbReference type="ChEBI" id="CHEBI:17347"/>
        <dbReference type="ChEBI" id="CHEBI:57540"/>
        <dbReference type="ChEBI" id="CHEBI:57945"/>
        <dbReference type="EC" id="1.1.1.239"/>
    </reaction>
    <physiologicalReaction direction="left-to-right" evidence="15">
        <dbReference type="Rhea" id="RHEA:14930"/>
    </physiologicalReaction>
</comment>
<dbReference type="Gene3D" id="3.40.50.720">
    <property type="entry name" value="NAD(P)-binding Rossmann-like Domain"/>
    <property type="match status" value="1"/>
</dbReference>
<evidence type="ECO:0000256" key="25">
    <source>
        <dbReference type="ARBA" id="ARBA00083258"/>
    </source>
</evidence>